<keyword evidence="3" id="KW-1185">Reference proteome</keyword>
<feature type="compositionally biased region" description="Basic and acidic residues" evidence="1">
    <location>
        <begin position="272"/>
        <end position="288"/>
    </location>
</feature>
<feature type="region of interest" description="Disordered" evidence="1">
    <location>
        <begin position="187"/>
        <end position="219"/>
    </location>
</feature>
<dbReference type="RefSeq" id="WP_101780740.1">
    <property type="nucleotide sequence ID" value="NZ_CP025543.1"/>
</dbReference>
<dbReference type="AlphaFoldDB" id="A0A2K9LUF2"/>
<name>A0A2K9LUF2_SPISQ</name>
<feature type="compositionally biased region" description="Polar residues" evidence="1">
    <location>
        <begin position="112"/>
        <end position="138"/>
    </location>
</feature>
<dbReference type="Proteomes" id="UP000234790">
    <property type="component" value="Chromosome"/>
</dbReference>
<feature type="region of interest" description="Disordered" evidence="1">
    <location>
        <begin position="238"/>
        <end position="288"/>
    </location>
</feature>
<accession>A0A2K9LUF2</accession>
<dbReference type="EMBL" id="CP025543">
    <property type="protein sequence ID" value="AUM62683.1"/>
    <property type="molecule type" value="Genomic_DNA"/>
</dbReference>
<reference evidence="2 3" key="1">
    <citation type="submission" date="2017-12" db="EMBL/GenBank/DDBJ databases">
        <title>Complete genome sequence of Spiroplasma monobiae MQ-1 (ATCC 33825).</title>
        <authorList>
            <person name="Tsai Y.-M."/>
            <person name="Lo W.-S."/>
            <person name="Wu P.-S."/>
            <person name="Cho S.-T."/>
            <person name="Kuo C.-H."/>
        </authorList>
    </citation>
    <scope>NUCLEOTIDE SEQUENCE [LARGE SCALE GENOMIC DNA]</scope>
    <source>
        <strain evidence="2 3">MQ-1</strain>
    </source>
</reference>
<evidence type="ECO:0000256" key="1">
    <source>
        <dbReference type="SAM" id="MobiDB-lite"/>
    </source>
</evidence>
<feature type="compositionally biased region" description="Basic and acidic residues" evidence="1">
    <location>
        <begin position="193"/>
        <end position="218"/>
    </location>
</feature>
<dbReference type="KEGG" id="smoo:SMONO_v1c04340"/>
<feature type="region of interest" description="Disordered" evidence="1">
    <location>
        <begin position="108"/>
        <end position="172"/>
    </location>
</feature>
<organism evidence="2 3">
    <name type="scientific">Spiroplasma monobiae MQ-1</name>
    <dbReference type="NCBI Taxonomy" id="1336748"/>
    <lineage>
        <taxon>Bacteria</taxon>
        <taxon>Bacillati</taxon>
        <taxon>Mycoplasmatota</taxon>
        <taxon>Mollicutes</taxon>
        <taxon>Entomoplasmatales</taxon>
        <taxon>Spiroplasmataceae</taxon>
        <taxon>Spiroplasma</taxon>
    </lineage>
</organism>
<protein>
    <submittedName>
        <fullName evidence="2">Uncharacterized protein</fullName>
    </submittedName>
</protein>
<proteinExistence type="predicted"/>
<dbReference type="OrthoDB" id="389687at2"/>
<feature type="compositionally biased region" description="Basic and acidic residues" evidence="1">
    <location>
        <begin position="139"/>
        <end position="153"/>
    </location>
</feature>
<gene>
    <name evidence="2" type="ORF">SMONO_v1c04340</name>
</gene>
<evidence type="ECO:0000313" key="2">
    <source>
        <dbReference type="EMBL" id="AUM62683.1"/>
    </source>
</evidence>
<evidence type="ECO:0000313" key="3">
    <source>
        <dbReference type="Proteomes" id="UP000234790"/>
    </source>
</evidence>
<sequence length="288" mass="32465">MAGFAPKFCPTHLQIHVCELQNVFNKNKTIEDDLGAKVRRLHGTQTEEELAQQESKRKHQPGTLGDILAKARQKIDQEKETIAQNDPDNKVASGEEINDRMAALRAKMMGGSTPSPSNDQQFKQQESTGLQKVIQNAQEHQKENPQEVFKAPERSTMGENKYKDLPRGNKPSAVLKDLDLDLITADDVVGEPTSKKEDKLKLKKTKEERKENAEKLFSQEETQELIQLAVKEALKQVGIIGENEKPKKTTTKAKSKNVTTSSKRAKSEDEDNQKISEEKKPKIKKEEI</sequence>